<name>A0A4S9LQA8_AURPU</name>
<gene>
    <name evidence="1" type="ORF">D6D01_02790</name>
</gene>
<organism evidence="1 2">
    <name type="scientific">Aureobasidium pullulans</name>
    <name type="common">Black yeast</name>
    <name type="synonym">Pullularia pullulans</name>
    <dbReference type="NCBI Taxonomy" id="5580"/>
    <lineage>
        <taxon>Eukaryota</taxon>
        <taxon>Fungi</taxon>
        <taxon>Dikarya</taxon>
        <taxon>Ascomycota</taxon>
        <taxon>Pezizomycotina</taxon>
        <taxon>Dothideomycetes</taxon>
        <taxon>Dothideomycetidae</taxon>
        <taxon>Dothideales</taxon>
        <taxon>Saccotheciaceae</taxon>
        <taxon>Aureobasidium</taxon>
    </lineage>
</organism>
<dbReference type="Pfam" id="PF12311">
    <property type="entry name" value="DUF3632"/>
    <property type="match status" value="1"/>
</dbReference>
<dbReference type="PANTHER" id="PTHR38797">
    <property type="entry name" value="NUCLEAR PORE COMPLEX PROTEIN NUP85-RELATED"/>
    <property type="match status" value="1"/>
</dbReference>
<evidence type="ECO:0000313" key="2">
    <source>
        <dbReference type="Proteomes" id="UP000306584"/>
    </source>
</evidence>
<sequence length="304" mass="33872">MTSILDIPGDNPPKPFLVTFSSVFTSTSLGALDEIADQIVETVTVSSDPNTKPCELWDAFFTTVVTHPNSLSALLIFLGHLKTQSPATPANVRLGSNIGSYLRSHLQRDGRIYWSLLPGYHSQWRETYDILEAWRDWDGVRASGAPSLDYPVAMYFLRFCDSSAAESKATDAERQGALTMCVFNACRDVLERSEAKPQQAGPHRTSSDQLWALDVRVTATWLRDGAQTLWETDSEALHCSTRGGNGIVAAKHGLTKERWRLWLDEIRSLATDREHFDQMTRVIIAEAADVVGELLQCDPFQHST</sequence>
<dbReference type="InterPro" id="IPR053204">
    <property type="entry name" value="Oxopyrrolidines_Biosynth-assoc"/>
</dbReference>
<reference evidence="1 2" key="1">
    <citation type="submission" date="2018-10" db="EMBL/GenBank/DDBJ databases">
        <title>Fifty Aureobasidium pullulans genomes reveal a recombining polyextremotolerant generalist.</title>
        <authorList>
            <person name="Gostincar C."/>
            <person name="Turk M."/>
            <person name="Zajc J."/>
            <person name="Gunde-Cimerman N."/>
        </authorList>
    </citation>
    <scope>NUCLEOTIDE SEQUENCE [LARGE SCALE GENOMIC DNA]</scope>
    <source>
        <strain evidence="1 2">EXF-6604</strain>
    </source>
</reference>
<dbReference type="InterPro" id="IPR022085">
    <property type="entry name" value="OpdG"/>
</dbReference>
<proteinExistence type="predicted"/>
<evidence type="ECO:0000313" key="1">
    <source>
        <dbReference type="EMBL" id="THY31799.1"/>
    </source>
</evidence>
<accession>A0A4S9LQA8</accession>
<dbReference type="AlphaFoldDB" id="A0A4S9LQA8"/>
<comment type="caution">
    <text evidence="1">The sequence shown here is derived from an EMBL/GenBank/DDBJ whole genome shotgun (WGS) entry which is preliminary data.</text>
</comment>
<dbReference type="EMBL" id="QZBD01000069">
    <property type="protein sequence ID" value="THY31799.1"/>
    <property type="molecule type" value="Genomic_DNA"/>
</dbReference>
<dbReference type="PANTHER" id="PTHR38797:SF4">
    <property type="entry name" value="NUCLEAR PORE COMPLEX PROTEIN NUP85"/>
    <property type="match status" value="1"/>
</dbReference>
<dbReference type="Proteomes" id="UP000306584">
    <property type="component" value="Unassembled WGS sequence"/>
</dbReference>
<protein>
    <submittedName>
        <fullName evidence="1">Uncharacterized protein</fullName>
    </submittedName>
</protein>